<dbReference type="PANTHER" id="PTHR46796:SF13">
    <property type="entry name" value="HTH-TYPE TRANSCRIPTIONAL ACTIVATOR RHAS"/>
    <property type="match status" value="1"/>
</dbReference>
<dbReference type="Pfam" id="PF12833">
    <property type="entry name" value="HTH_18"/>
    <property type="match status" value="1"/>
</dbReference>
<dbReference type="InterPro" id="IPR050204">
    <property type="entry name" value="AraC_XylS_family_regulators"/>
</dbReference>
<dbReference type="EMBL" id="DVMP01000021">
    <property type="protein sequence ID" value="HIU25070.1"/>
    <property type="molecule type" value="Genomic_DNA"/>
</dbReference>
<dbReference type="PANTHER" id="PTHR46796">
    <property type="entry name" value="HTH-TYPE TRANSCRIPTIONAL ACTIVATOR RHAS-RELATED"/>
    <property type="match status" value="1"/>
</dbReference>
<evidence type="ECO:0000256" key="1">
    <source>
        <dbReference type="ARBA" id="ARBA00023015"/>
    </source>
</evidence>
<dbReference type="InterPro" id="IPR018060">
    <property type="entry name" value="HTH_AraC"/>
</dbReference>
<feature type="domain" description="HTH araC/xylS-type" evidence="4">
    <location>
        <begin position="154"/>
        <end position="256"/>
    </location>
</feature>
<protein>
    <submittedName>
        <fullName evidence="5">AraC family transcriptional regulator</fullName>
    </submittedName>
</protein>
<dbReference type="Pfam" id="PF20240">
    <property type="entry name" value="DUF6597"/>
    <property type="match status" value="1"/>
</dbReference>
<evidence type="ECO:0000313" key="5">
    <source>
        <dbReference type="EMBL" id="HIU25070.1"/>
    </source>
</evidence>
<gene>
    <name evidence="5" type="ORF">IAC50_01040</name>
</gene>
<comment type="caution">
    <text evidence="5">The sequence shown here is derived from an EMBL/GenBank/DDBJ whole genome shotgun (WGS) entry which is preliminary data.</text>
</comment>
<dbReference type="PROSITE" id="PS01124">
    <property type="entry name" value="HTH_ARAC_FAMILY_2"/>
    <property type="match status" value="1"/>
</dbReference>
<proteinExistence type="predicted"/>
<organism evidence="5 6">
    <name type="scientific">Candidatus Allocopromorpha excrementigallinarum</name>
    <dbReference type="NCBI Taxonomy" id="2840742"/>
    <lineage>
        <taxon>Bacteria</taxon>
        <taxon>Bacillati</taxon>
        <taxon>Bacillota</taxon>
        <taxon>Clostridia</taxon>
        <taxon>Eubacteriales</taxon>
        <taxon>Eubacteriaceae</taxon>
        <taxon>Eubacteriaceae incertae sedis</taxon>
        <taxon>Candidatus Allocopromorpha</taxon>
    </lineage>
</organism>
<dbReference type="SMART" id="SM00342">
    <property type="entry name" value="HTH_ARAC"/>
    <property type="match status" value="1"/>
</dbReference>
<reference evidence="5" key="1">
    <citation type="submission" date="2020-10" db="EMBL/GenBank/DDBJ databases">
        <authorList>
            <person name="Gilroy R."/>
        </authorList>
    </citation>
    <scope>NUCLEOTIDE SEQUENCE</scope>
    <source>
        <strain evidence="5">ChiHcec3-6078</strain>
    </source>
</reference>
<dbReference type="SUPFAM" id="SSF46689">
    <property type="entry name" value="Homeodomain-like"/>
    <property type="match status" value="1"/>
</dbReference>
<reference evidence="5" key="2">
    <citation type="journal article" date="2021" name="PeerJ">
        <title>Extensive microbial diversity within the chicken gut microbiome revealed by metagenomics and culture.</title>
        <authorList>
            <person name="Gilroy R."/>
            <person name="Ravi A."/>
            <person name="Getino M."/>
            <person name="Pursley I."/>
            <person name="Horton D.L."/>
            <person name="Alikhan N.F."/>
            <person name="Baker D."/>
            <person name="Gharbi K."/>
            <person name="Hall N."/>
            <person name="Watson M."/>
            <person name="Adriaenssens E.M."/>
            <person name="Foster-Nyarko E."/>
            <person name="Jarju S."/>
            <person name="Secka A."/>
            <person name="Antonio M."/>
            <person name="Oren A."/>
            <person name="Chaudhuri R.R."/>
            <person name="La Ragione R."/>
            <person name="Hildebrand F."/>
            <person name="Pallen M.J."/>
        </authorList>
    </citation>
    <scope>NUCLEOTIDE SEQUENCE</scope>
    <source>
        <strain evidence="5">ChiHcec3-6078</strain>
    </source>
</reference>
<dbReference type="Gene3D" id="1.10.10.60">
    <property type="entry name" value="Homeodomain-like"/>
    <property type="match status" value="1"/>
</dbReference>
<keyword evidence="1" id="KW-0805">Transcription regulation</keyword>
<sequence length="273" mass="30462">MMMEGKNKANYMPLIFEEEGLETGRPGFLSGFSPNGAVADAFYIRSLSREEKTVPVIPDSRITLVFRGRDSNVSSYICGVTEEIKKLVISPGECCIFIKFTPGAGSLLLNEPAGSIANRAVPLNGELKRGSHPVSRAKALMKEPDSGLPPGSNIYLIKYCTDRILQERGNIRIEALAAERGVTSRYIGKIFEKYVGTSPKIYSQIIKLRFSMEKILEERDRLLVDIATDSGFFDHAHMNRMYKKLIHCSSGDFRRNLFKGLDYSKVDDYISAG</sequence>
<evidence type="ECO:0000256" key="2">
    <source>
        <dbReference type="ARBA" id="ARBA00023125"/>
    </source>
</evidence>
<dbReference type="Proteomes" id="UP000824090">
    <property type="component" value="Unassembled WGS sequence"/>
</dbReference>
<dbReference type="AlphaFoldDB" id="A0A9D1L5M7"/>
<name>A0A9D1L5M7_9FIRM</name>
<evidence type="ECO:0000313" key="6">
    <source>
        <dbReference type="Proteomes" id="UP000824090"/>
    </source>
</evidence>
<evidence type="ECO:0000259" key="4">
    <source>
        <dbReference type="PROSITE" id="PS01124"/>
    </source>
</evidence>
<accession>A0A9D1L5M7</accession>
<dbReference type="InterPro" id="IPR009057">
    <property type="entry name" value="Homeodomain-like_sf"/>
</dbReference>
<dbReference type="GO" id="GO:0043565">
    <property type="term" value="F:sequence-specific DNA binding"/>
    <property type="evidence" value="ECO:0007669"/>
    <property type="project" value="InterPro"/>
</dbReference>
<keyword evidence="3" id="KW-0804">Transcription</keyword>
<evidence type="ECO:0000256" key="3">
    <source>
        <dbReference type="ARBA" id="ARBA00023163"/>
    </source>
</evidence>
<dbReference type="InterPro" id="IPR046532">
    <property type="entry name" value="DUF6597"/>
</dbReference>
<dbReference type="GO" id="GO:0003700">
    <property type="term" value="F:DNA-binding transcription factor activity"/>
    <property type="evidence" value="ECO:0007669"/>
    <property type="project" value="InterPro"/>
</dbReference>
<keyword evidence="2" id="KW-0238">DNA-binding</keyword>